<evidence type="ECO:0000313" key="3">
    <source>
        <dbReference type="EMBL" id="KAK0661246.1"/>
    </source>
</evidence>
<comment type="caution">
    <text evidence="3">The sequence shown here is derived from an EMBL/GenBank/DDBJ whole genome shotgun (WGS) entry which is preliminary data.</text>
</comment>
<proteinExistence type="predicted"/>
<evidence type="ECO:0000256" key="1">
    <source>
        <dbReference type="SAM" id="Coils"/>
    </source>
</evidence>
<feature type="region of interest" description="Disordered" evidence="2">
    <location>
        <begin position="151"/>
        <end position="183"/>
    </location>
</feature>
<dbReference type="AlphaFoldDB" id="A0AA39YZ61"/>
<evidence type="ECO:0000256" key="2">
    <source>
        <dbReference type="SAM" id="MobiDB-lite"/>
    </source>
</evidence>
<dbReference type="EMBL" id="JAULSY010000153">
    <property type="protein sequence ID" value="KAK0661246.1"/>
    <property type="molecule type" value="Genomic_DNA"/>
</dbReference>
<reference evidence="3" key="1">
    <citation type="submission" date="2023-06" db="EMBL/GenBank/DDBJ databases">
        <title>Genome-scale phylogeny and comparative genomics of the fungal order Sordariales.</title>
        <authorList>
            <consortium name="Lawrence Berkeley National Laboratory"/>
            <person name="Hensen N."/>
            <person name="Bonometti L."/>
            <person name="Westerberg I."/>
            <person name="Brannstrom I.O."/>
            <person name="Guillou S."/>
            <person name="Cros-Aarteil S."/>
            <person name="Calhoun S."/>
            <person name="Haridas S."/>
            <person name="Kuo A."/>
            <person name="Mondo S."/>
            <person name="Pangilinan J."/>
            <person name="Riley R."/>
            <person name="Labutti K."/>
            <person name="Andreopoulos B."/>
            <person name="Lipzen A."/>
            <person name="Chen C."/>
            <person name="Yanf M."/>
            <person name="Daum C."/>
            <person name="Ng V."/>
            <person name="Clum A."/>
            <person name="Steindorff A."/>
            <person name="Ohm R."/>
            <person name="Martin F."/>
            <person name="Silar P."/>
            <person name="Natvig D."/>
            <person name="Lalanne C."/>
            <person name="Gautier V."/>
            <person name="Ament-Velasquez S.L."/>
            <person name="Kruys A."/>
            <person name="Hutchinson M.I."/>
            <person name="Powell A.J."/>
            <person name="Barry K."/>
            <person name="Miller A.N."/>
            <person name="Grigoriev I.V."/>
            <person name="Debuchy R."/>
            <person name="Gladieux P."/>
            <person name="Thoren M.H."/>
            <person name="Johannesson H."/>
        </authorList>
    </citation>
    <scope>NUCLEOTIDE SEQUENCE</scope>
    <source>
        <strain evidence="3">CBS 307.81</strain>
    </source>
</reference>
<gene>
    <name evidence="3" type="ORF">QBC41DRAFT_382993</name>
</gene>
<dbReference type="Proteomes" id="UP001174997">
    <property type="component" value="Unassembled WGS sequence"/>
</dbReference>
<protein>
    <submittedName>
        <fullName evidence="3">Uncharacterized protein</fullName>
    </submittedName>
</protein>
<feature type="coiled-coil region" evidence="1">
    <location>
        <begin position="94"/>
        <end position="121"/>
    </location>
</feature>
<sequence length="444" mass="48594">MSFSRAIPTERDILLYAEHQKTLFHLLADSIGELATQVGEQTAQQNISILRYGKETPCKLNAFPRNTEYQMLNRIVRDISDSLTCKQILADCERNRDDSKIADLEEEVAWLKRELKKKETKVKGKARQPKRGALAPAAPIISRDYSIRKPAASGPGFTEDSPFGLHPYKGAQPLGPSLANSQSDSVLIKKEMSEQDSKKGGIGAGPATPLAPMWPSPTIPPAVNANGIHFQPQVPSTQFGPMTQTYIPRRDPPAFGFLAGPVGGYPQVTGQVYPSYQIAGHAVQGGYMMGPQGPMVPSPAGVSMPGPQGGPIPPSAPGAGMAYPPMQPGMHPLMHMPNGHGQNASPGSPIAGAQPRVHFEPALGIGLTQSERLAADIERAKMEGCFEPHEFMPTNRDPFKEWWVEEVDGHWGLYQRRQIDQFKHKWCVRDGWFYAKRLEGPPDV</sequence>
<organism evidence="3 4">
    <name type="scientific">Cercophora samala</name>
    <dbReference type="NCBI Taxonomy" id="330535"/>
    <lineage>
        <taxon>Eukaryota</taxon>
        <taxon>Fungi</taxon>
        <taxon>Dikarya</taxon>
        <taxon>Ascomycota</taxon>
        <taxon>Pezizomycotina</taxon>
        <taxon>Sordariomycetes</taxon>
        <taxon>Sordariomycetidae</taxon>
        <taxon>Sordariales</taxon>
        <taxon>Lasiosphaeriaceae</taxon>
        <taxon>Cercophora</taxon>
    </lineage>
</organism>
<evidence type="ECO:0000313" key="4">
    <source>
        <dbReference type="Proteomes" id="UP001174997"/>
    </source>
</evidence>
<accession>A0AA39YZ61</accession>
<name>A0AA39YZ61_9PEZI</name>
<keyword evidence="1" id="KW-0175">Coiled coil</keyword>
<keyword evidence="4" id="KW-1185">Reference proteome</keyword>